<feature type="domain" description="Pectinesterase inhibitor" evidence="5">
    <location>
        <begin position="26"/>
        <end position="173"/>
    </location>
</feature>
<evidence type="ECO:0000256" key="1">
    <source>
        <dbReference type="ARBA" id="ARBA00022729"/>
    </source>
</evidence>
<feature type="signal peptide" evidence="4">
    <location>
        <begin position="1"/>
        <end position="28"/>
    </location>
</feature>
<gene>
    <name evidence="6" type="ORF">LSALG_LOCUS31116</name>
</gene>
<dbReference type="InterPro" id="IPR006501">
    <property type="entry name" value="Pectinesterase_inhib_dom"/>
</dbReference>
<feature type="chain" id="PRO_5041255831" description="Pectinesterase inhibitor domain-containing protein" evidence="4">
    <location>
        <begin position="29"/>
        <end position="178"/>
    </location>
</feature>
<dbReference type="InterPro" id="IPR052421">
    <property type="entry name" value="PCW_Enzyme_Inhibitor"/>
</dbReference>
<reference evidence="6" key="1">
    <citation type="submission" date="2023-04" db="EMBL/GenBank/DDBJ databases">
        <authorList>
            <person name="Vijverberg K."/>
            <person name="Xiong W."/>
            <person name="Schranz E."/>
        </authorList>
    </citation>
    <scope>NUCLEOTIDE SEQUENCE</scope>
</reference>
<organism evidence="6 7">
    <name type="scientific">Lactuca saligna</name>
    <name type="common">Willowleaf lettuce</name>
    <dbReference type="NCBI Taxonomy" id="75948"/>
    <lineage>
        <taxon>Eukaryota</taxon>
        <taxon>Viridiplantae</taxon>
        <taxon>Streptophyta</taxon>
        <taxon>Embryophyta</taxon>
        <taxon>Tracheophyta</taxon>
        <taxon>Spermatophyta</taxon>
        <taxon>Magnoliopsida</taxon>
        <taxon>eudicotyledons</taxon>
        <taxon>Gunneridae</taxon>
        <taxon>Pentapetalae</taxon>
        <taxon>asterids</taxon>
        <taxon>campanulids</taxon>
        <taxon>Asterales</taxon>
        <taxon>Asteraceae</taxon>
        <taxon>Cichorioideae</taxon>
        <taxon>Cichorieae</taxon>
        <taxon>Lactucinae</taxon>
        <taxon>Lactuca</taxon>
    </lineage>
</organism>
<keyword evidence="1 4" id="KW-0732">Signal</keyword>
<dbReference type="InterPro" id="IPR035513">
    <property type="entry name" value="Invertase/methylesterase_inhib"/>
</dbReference>
<name>A0AA35ZH17_LACSI</name>
<dbReference type="PANTHER" id="PTHR36710:SF4">
    <property type="entry name" value="PLANT INVERTASE_PECTIN METHYLESTERASE INHIBITOR SUPERFAMILY PROTEIN"/>
    <property type="match status" value="1"/>
</dbReference>
<dbReference type="NCBIfam" id="TIGR01614">
    <property type="entry name" value="PME_inhib"/>
    <property type="match status" value="1"/>
</dbReference>
<accession>A0AA35ZH17</accession>
<dbReference type="EMBL" id="OX465082">
    <property type="protein sequence ID" value="CAI9292009.1"/>
    <property type="molecule type" value="Genomic_DNA"/>
</dbReference>
<evidence type="ECO:0000256" key="3">
    <source>
        <dbReference type="ARBA" id="ARBA00038471"/>
    </source>
</evidence>
<evidence type="ECO:0000256" key="4">
    <source>
        <dbReference type="SAM" id="SignalP"/>
    </source>
</evidence>
<sequence>MAFSLDISYIHVLFLAFLTIFFPLPTKGDLIDDVCAQMPDNKPLCLDTLRADPRSNTQNFQVLAQISFDAAMKDASGLPPFVESLQISVRDSGVKERISGCVRNAENALGSITQAKQFLESRRYGIAYENARLANNTLSICGHTFLTPPAIEPLELKQAFDRSEALISIFMVVTRHMF</sequence>
<dbReference type="PANTHER" id="PTHR36710">
    <property type="entry name" value="PECTINESTERASE INHIBITOR-LIKE"/>
    <property type="match status" value="1"/>
</dbReference>
<dbReference type="Pfam" id="PF04043">
    <property type="entry name" value="PMEI"/>
    <property type="match status" value="1"/>
</dbReference>
<dbReference type="SUPFAM" id="SSF101148">
    <property type="entry name" value="Plant invertase/pectin methylesterase inhibitor"/>
    <property type="match status" value="1"/>
</dbReference>
<keyword evidence="7" id="KW-1185">Reference proteome</keyword>
<dbReference type="SMART" id="SM00856">
    <property type="entry name" value="PMEI"/>
    <property type="match status" value="1"/>
</dbReference>
<evidence type="ECO:0000313" key="6">
    <source>
        <dbReference type="EMBL" id="CAI9292009.1"/>
    </source>
</evidence>
<dbReference type="Gene3D" id="1.20.140.40">
    <property type="entry name" value="Invertase/pectin methylesterase inhibitor family protein"/>
    <property type="match status" value="1"/>
</dbReference>
<dbReference type="Proteomes" id="UP001177003">
    <property type="component" value="Chromosome 6"/>
</dbReference>
<keyword evidence="2" id="KW-1015">Disulfide bond</keyword>
<evidence type="ECO:0000259" key="5">
    <source>
        <dbReference type="SMART" id="SM00856"/>
    </source>
</evidence>
<protein>
    <recommendedName>
        <fullName evidence="5">Pectinesterase inhibitor domain-containing protein</fullName>
    </recommendedName>
</protein>
<comment type="similarity">
    <text evidence="3">Belongs to the PMEI family.</text>
</comment>
<evidence type="ECO:0000313" key="7">
    <source>
        <dbReference type="Proteomes" id="UP001177003"/>
    </source>
</evidence>
<proteinExistence type="inferred from homology"/>
<dbReference type="AlphaFoldDB" id="A0AA35ZH17"/>
<dbReference type="GO" id="GO:0004857">
    <property type="term" value="F:enzyme inhibitor activity"/>
    <property type="evidence" value="ECO:0007669"/>
    <property type="project" value="InterPro"/>
</dbReference>
<evidence type="ECO:0000256" key="2">
    <source>
        <dbReference type="ARBA" id="ARBA00023157"/>
    </source>
</evidence>